<feature type="region of interest" description="Disordered" evidence="15">
    <location>
        <begin position="137"/>
        <end position="169"/>
    </location>
</feature>
<name>A0AAN9EB51_CROPI</name>
<protein>
    <recommendedName>
        <fullName evidence="6">RBR-type E3 ubiquitin transferase</fullName>
        <ecNumber evidence="6">2.3.2.31</ecNumber>
    </recommendedName>
</protein>
<keyword evidence="7" id="KW-0808">Transferase</keyword>
<comment type="similarity">
    <text evidence="5">Belongs to the RBR family. Ariadne subfamily.</text>
</comment>
<evidence type="ECO:0000256" key="4">
    <source>
        <dbReference type="ARBA" id="ARBA00004906"/>
    </source>
</evidence>
<dbReference type="CDD" id="cd20341">
    <property type="entry name" value="BRcat_RBR_RNF14"/>
    <property type="match status" value="1"/>
</dbReference>
<dbReference type="InterPro" id="IPR013083">
    <property type="entry name" value="Znf_RING/FYVE/PHD"/>
</dbReference>
<dbReference type="EMBL" id="JAYWIO010000007">
    <property type="protein sequence ID" value="KAK7252499.1"/>
    <property type="molecule type" value="Genomic_DNA"/>
</dbReference>
<comment type="similarity">
    <text evidence="13">Belongs to the RBR family. RNF14 subfamily.</text>
</comment>
<dbReference type="CDD" id="cd20336">
    <property type="entry name" value="Rcat_RBR"/>
    <property type="match status" value="1"/>
</dbReference>
<keyword evidence="20" id="KW-1185">Reference proteome</keyword>
<feature type="compositionally biased region" description="Gly residues" evidence="15">
    <location>
        <begin position="70"/>
        <end position="79"/>
    </location>
</feature>
<feature type="compositionally biased region" description="Basic residues" evidence="15">
    <location>
        <begin position="80"/>
        <end position="98"/>
    </location>
</feature>
<evidence type="ECO:0000256" key="10">
    <source>
        <dbReference type="ARBA" id="ARBA00022771"/>
    </source>
</evidence>
<dbReference type="InterPro" id="IPR017907">
    <property type="entry name" value="Znf_RING_CS"/>
</dbReference>
<keyword evidence="11" id="KW-0833">Ubl conjugation pathway</keyword>
<accession>A0AAN9EB51</accession>
<dbReference type="SMART" id="SM00647">
    <property type="entry name" value="IBR"/>
    <property type="match status" value="2"/>
</dbReference>
<dbReference type="Gene3D" id="3.10.110.10">
    <property type="entry name" value="Ubiquitin Conjugating Enzyme"/>
    <property type="match status" value="1"/>
</dbReference>
<keyword evidence="8" id="KW-0479">Metal-binding</keyword>
<dbReference type="InterPro" id="IPR006575">
    <property type="entry name" value="RWD_dom"/>
</dbReference>
<dbReference type="PROSITE" id="PS00518">
    <property type="entry name" value="ZF_RING_1"/>
    <property type="match status" value="1"/>
</dbReference>
<evidence type="ECO:0000256" key="6">
    <source>
        <dbReference type="ARBA" id="ARBA00012251"/>
    </source>
</evidence>
<dbReference type="Pfam" id="PF05773">
    <property type="entry name" value="RWD"/>
    <property type="match status" value="1"/>
</dbReference>
<dbReference type="CDD" id="cd23134">
    <property type="entry name" value="RING-HC_ITT1-like"/>
    <property type="match status" value="1"/>
</dbReference>
<dbReference type="CDD" id="cd23820">
    <property type="entry name" value="RWD_RNF14"/>
    <property type="match status" value="1"/>
</dbReference>
<feature type="compositionally biased region" description="Low complexity" evidence="15">
    <location>
        <begin position="49"/>
        <end position="69"/>
    </location>
</feature>
<keyword evidence="12" id="KW-0862">Zinc</keyword>
<comment type="function">
    <text evidence="3">Might act as an E3 ubiquitin-protein ligase, or as part of E3 complex, which accepts ubiquitin from specific E2 ubiquitin-conjugating enzymes and then transfers it to substrates.</text>
</comment>
<evidence type="ECO:0000256" key="9">
    <source>
        <dbReference type="ARBA" id="ARBA00022737"/>
    </source>
</evidence>
<dbReference type="InterPro" id="IPR047548">
    <property type="entry name" value="Rcat_RBR_RNF14"/>
</dbReference>
<dbReference type="Pfam" id="PF01485">
    <property type="entry name" value="IBR"/>
    <property type="match status" value="1"/>
</dbReference>
<evidence type="ECO:0000313" key="20">
    <source>
        <dbReference type="Proteomes" id="UP001372338"/>
    </source>
</evidence>
<dbReference type="Pfam" id="PF26200">
    <property type="entry name" value="Rcat_RNF216"/>
    <property type="match status" value="1"/>
</dbReference>
<evidence type="ECO:0000256" key="2">
    <source>
        <dbReference type="ARBA" id="ARBA00001947"/>
    </source>
</evidence>
<dbReference type="PROSITE" id="PS51873">
    <property type="entry name" value="TRIAD"/>
    <property type="match status" value="1"/>
</dbReference>
<feature type="domain" description="RWD" evidence="17">
    <location>
        <begin position="203"/>
        <end position="338"/>
    </location>
</feature>
<evidence type="ECO:0000259" key="16">
    <source>
        <dbReference type="PROSITE" id="PS50089"/>
    </source>
</evidence>
<keyword evidence="10 14" id="KW-0863">Zinc-finger</keyword>
<feature type="domain" description="RING-type" evidence="18">
    <location>
        <begin position="389"/>
        <end position="618"/>
    </location>
</feature>
<evidence type="ECO:0000256" key="14">
    <source>
        <dbReference type="PROSITE-ProRule" id="PRU00175"/>
    </source>
</evidence>
<dbReference type="InterPro" id="IPR001841">
    <property type="entry name" value="Znf_RING"/>
</dbReference>
<dbReference type="PROSITE" id="PS50089">
    <property type="entry name" value="ZF_RING_2"/>
    <property type="match status" value="1"/>
</dbReference>
<dbReference type="PROSITE" id="PS50908">
    <property type="entry name" value="RWD"/>
    <property type="match status" value="1"/>
</dbReference>
<proteinExistence type="inferred from homology"/>
<evidence type="ECO:0000259" key="17">
    <source>
        <dbReference type="PROSITE" id="PS50908"/>
    </source>
</evidence>
<dbReference type="InterPro" id="IPR002867">
    <property type="entry name" value="IBR_dom"/>
</dbReference>
<comment type="pathway">
    <text evidence="4">Protein modification; protein ubiquitination.</text>
</comment>
<dbReference type="FunFam" id="1.20.120.1750:FF:000029">
    <property type="entry name" value="RBR-type E3 ubiquitin transferase"/>
    <property type="match status" value="1"/>
</dbReference>
<evidence type="ECO:0000256" key="8">
    <source>
        <dbReference type="ARBA" id="ARBA00022723"/>
    </source>
</evidence>
<dbReference type="EC" id="2.3.2.31" evidence="6"/>
<feature type="compositionally biased region" description="Low complexity" evidence="15">
    <location>
        <begin position="102"/>
        <end position="113"/>
    </location>
</feature>
<comment type="cofactor">
    <cofactor evidence="2">
        <name>Zn(2+)</name>
        <dbReference type="ChEBI" id="CHEBI:29105"/>
    </cofactor>
</comment>
<evidence type="ECO:0000256" key="5">
    <source>
        <dbReference type="ARBA" id="ARBA00005884"/>
    </source>
</evidence>
<dbReference type="Gene3D" id="1.20.120.1750">
    <property type="match status" value="1"/>
</dbReference>
<evidence type="ECO:0000313" key="19">
    <source>
        <dbReference type="EMBL" id="KAK7252499.1"/>
    </source>
</evidence>
<dbReference type="GO" id="GO:0008270">
    <property type="term" value="F:zinc ion binding"/>
    <property type="evidence" value="ECO:0007669"/>
    <property type="project" value="UniProtKB-KW"/>
</dbReference>
<evidence type="ECO:0000256" key="3">
    <source>
        <dbReference type="ARBA" id="ARBA00003976"/>
    </source>
</evidence>
<evidence type="ECO:0000256" key="13">
    <source>
        <dbReference type="ARBA" id="ARBA00044508"/>
    </source>
</evidence>
<dbReference type="AlphaFoldDB" id="A0AAN9EB51"/>
<evidence type="ECO:0000256" key="12">
    <source>
        <dbReference type="ARBA" id="ARBA00022833"/>
    </source>
</evidence>
<evidence type="ECO:0000256" key="7">
    <source>
        <dbReference type="ARBA" id="ARBA00022679"/>
    </source>
</evidence>
<dbReference type="PANTHER" id="PTHR11685">
    <property type="entry name" value="RBR FAMILY RING FINGER AND IBR DOMAIN-CONTAINING"/>
    <property type="match status" value="1"/>
</dbReference>
<evidence type="ECO:0000256" key="11">
    <source>
        <dbReference type="ARBA" id="ARBA00022786"/>
    </source>
</evidence>
<dbReference type="FunFam" id="3.30.40.10:FF:000358">
    <property type="entry name" value="RBR-type E3 ubiquitin transferase"/>
    <property type="match status" value="1"/>
</dbReference>
<evidence type="ECO:0000256" key="1">
    <source>
        <dbReference type="ARBA" id="ARBA00001798"/>
    </source>
</evidence>
<comment type="caution">
    <text evidence="19">The sequence shown here is derived from an EMBL/GenBank/DDBJ whole genome shotgun (WGS) entry which is preliminary data.</text>
</comment>
<reference evidence="19 20" key="1">
    <citation type="submission" date="2024-01" db="EMBL/GenBank/DDBJ databases">
        <title>The genomes of 5 underutilized Papilionoideae crops provide insights into root nodulation and disease resistanc.</title>
        <authorList>
            <person name="Yuan L."/>
        </authorList>
    </citation>
    <scope>NUCLEOTIDE SEQUENCE [LARGE SCALE GENOMIC DNA]</scope>
    <source>
        <strain evidence="19">ZHUSHIDOU_FW_LH</strain>
        <tissue evidence="19">Leaf</tissue>
    </source>
</reference>
<dbReference type="InterPro" id="IPR031127">
    <property type="entry name" value="E3_UB_ligase_RBR"/>
</dbReference>
<dbReference type="SMART" id="SM00591">
    <property type="entry name" value="RWD"/>
    <property type="match status" value="1"/>
</dbReference>
<sequence>MNRTNQILISSNNEINLIIMSSMRGGGRHHRPRVPPPPPSPSHVVNDDSTPPSSSSSSSSSPSTFPPQRRGGGGGGRGGGWRRKQGHAHQQHHPKLRFVNKSDLTPSSSSNPNTDDDDSCVTQQVSSLAINVDVDKHNDHGSGFSNFDDASSSKAKTKKEREDDNNNNNFVSLSDRLDKLLSLIEQLQLPQDQLNDNDLSQQNELLVVESIYGENVFILDALKGLRCFQIHINIEVLGEIGIIANMNSSNGLETEKNNSDDFLYSFKVQYLPPIVLTCLLPKSYPSHQQPIFTISVQWLESSKISSLCSMLDSIWEEQQGQEVIYQWVEWLHGSSLSHLGFDKEIKLGPYGMNHVGDKQVVSGTASPDVDIPLLQNYNNQKHHENFLKELHQCQICFSEYAGTEFLRLPCKHFFCLKCLQTFTQMHVKEGTINNLQCPEAKCTVMIPPGLLKHLLDDNEYERWESMMLEKTLASMSDVVYCSRCETPCIEDEDQHAQCSKCFFSFCTLCRERRHVGTACMTLDMKLQILQDRQNSSHLKEDQKRRERERINEMLSVKEIHRDSKLCPSCEMAISRTEGCNKMKCGNCGQYFCYRCNKAIDESDPYGHFRDGSCELFPQEMIEGWQERINPRQVVGQLQAELFPRNGRPCPNCRQFNAKIGNNNHMFCWACQSHYCYLCNEIVRRGTKHYGPKGCKQHSEG</sequence>
<dbReference type="Proteomes" id="UP001372338">
    <property type="component" value="Unassembled WGS sequence"/>
</dbReference>
<dbReference type="InterPro" id="IPR016135">
    <property type="entry name" value="UBQ-conjugating_enzyme/RWD"/>
</dbReference>
<feature type="domain" description="RING-type" evidence="16">
    <location>
        <begin position="393"/>
        <end position="441"/>
    </location>
</feature>
<dbReference type="GO" id="GO:0061630">
    <property type="term" value="F:ubiquitin protein ligase activity"/>
    <property type="evidence" value="ECO:0007669"/>
    <property type="project" value="UniProtKB-EC"/>
</dbReference>
<organism evidence="19 20">
    <name type="scientific">Crotalaria pallida</name>
    <name type="common">Smooth rattlebox</name>
    <name type="synonym">Crotalaria striata</name>
    <dbReference type="NCBI Taxonomy" id="3830"/>
    <lineage>
        <taxon>Eukaryota</taxon>
        <taxon>Viridiplantae</taxon>
        <taxon>Streptophyta</taxon>
        <taxon>Embryophyta</taxon>
        <taxon>Tracheophyta</taxon>
        <taxon>Spermatophyta</taxon>
        <taxon>Magnoliopsida</taxon>
        <taxon>eudicotyledons</taxon>
        <taxon>Gunneridae</taxon>
        <taxon>Pentapetalae</taxon>
        <taxon>rosids</taxon>
        <taxon>fabids</taxon>
        <taxon>Fabales</taxon>
        <taxon>Fabaceae</taxon>
        <taxon>Papilionoideae</taxon>
        <taxon>50 kb inversion clade</taxon>
        <taxon>genistoids sensu lato</taxon>
        <taxon>core genistoids</taxon>
        <taxon>Crotalarieae</taxon>
        <taxon>Crotalaria</taxon>
    </lineage>
</organism>
<feature type="region of interest" description="Disordered" evidence="15">
    <location>
        <begin position="24"/>
        <end position="121"/>
    </location>
</feature>
<dbReference type="Pfam" id="PF00097">
    <property type="entry name" value="zf-C3HC4"/>
    <property type="match status" value="1"/>
</dbReference>
<evidence type="ECO:0000256" key="15">
    <source>
        <dbReference type="SAM" id="MobiDB-lite"/>
    </source>
</evidence>
<dbReference type="SUPFAM" id="SSF57850">
    <property type="entry name" value="RING/U-box"/>
    <property type="match status" value="4"/>
</dbReference>
<dbReference type="CDD" id="cd20354">
    <property type="entry name" value="Rcat_RBR_RNF14"/>
    <property type="match status" value="1"/>
</dbReference>
<keyword evidence="9" id="KW-0677">Repeat</keyword>
<evidence type="ECO:0000259" key="18">
    <source>
        <dbReference type="PROSITE" id="PS51873"/>
    </source>
</evidence>
<dbReference type="SMART" id="SM00184">
    <property type="entry name" value="RING"/>
    <property type="match status" value="3"/>
</dbReference>
<gene>
    <name evidence="19" type="ORF">RIF29_36479</name>
</gene>
<dbReference type="InterPro" id="IPR018957">
    <property type="entry name" value="Znf_C3HC4_RING-type"/>
</dbReference>
<dbReference type="SUPFAM" id="SSF54495">
    <property type="entry name" value="UBC-like"/>
    <property type="match status" value="1"/>
</dbReference>
<dbReference type="InterPro" id="IPR044066">
    <property type="entry name" value="TRIAD_supradom"/>
</dbReference>
<dbReference type="Gene3D" id="3.30.40.10">
    <property type="entry name" value="Zinc/RING finger domain, C3HC4 (zinc finger)"/>
    <property type="match status" value="1"/>
</dbReference>
<dbReference type="GO" id="GO:0016567">
    <property type="term" value="P:protein ubiquitination"/>
    <property type="evidence" value="ECO:0007669"/>
    <property type="project" value="InterPro"/>
</dbReference>
<comment type="catalytic activity">
    <reaction evidence="1">
        <text>[E2 ubiquitin-conjugating enzyme]-S-ubiquitinyl-L-cysteine + [acceptor protein]-L-lysine = [E2 ubiquitin-conjugating enzyme]-L-cysteine + [acceptor protein]-N(6)-ubiquitinyl-L-lysine.</text>
        <dbReference type="EC" id="2.3.2.31"/>
    </reaction>
</comment>